<dbReference type="Proteomes" id="UP001430953">
    <property type="component" value="Unassembled WGS sequence"/>
</dbReference>
<sequence>MTVIVISPKSVLHSSRDVSTTEVISHTSNRGQNNVSPWFSQELGMSLSAYYLWRGICHWTLTVFRNQSILTKCFSGLIKRDSRYELKSVKYTDMLIAWRSCPICTPPTAEMLMGERCFLALNN</sequence>
<reference evidence="1 2" key="1">
    <citation type="submission" date="2023-03" db="EMBL/GenBank/DDBJ databases">
        <title>High recombination rates correlate with genetic variation in Cardiocondyla obscurior ants.</title>
        <authorList>
            <person name="Errbii M."/>
        </authorList>
    </citation>
    <scope>NUCLEOTIDE SEQUENCE [LARGE SCALE GENOMIC DNA]</scope>
    <source>
        <strain evidence="1">Alpha-2009</strain>
        <tissue evidence="1">Whole body</tissue>
    </source>
</reference>
<dbReference type="AlphaFoldDB" id="A0AAW2FIK4"/>
<dbReference type="EMBL" id="JADYXP020000011">
    <property type="protein sequence ID" value="KAL0114829.1"/>
    <property type="molecule type" value="Genomic_DNA"/>
</dbReference>
<proteinExistence type="predicted"/>
<comment type="caution">
    <text evidence="1">The sequence shown here is derived from an EMBL/GenBank/DDBJ whole genome shotgun (WGS) entry which is preliminary data.</text>
</comment>
<gene>
    <name evidence="1" type="ORF">PUN28_011874</name>
</gene>
<evidence type="ECO:0000313" key="2">
    <source>
        <dbReference type="Proteomes" id="UP001430953"/>
    </source>
</evidence>
<name>A0AAW2FIK4_9HYME</name>
<accession>A0AAW2FIK4</accession>
<keyword evidence="2" id="KW-1185">Reference proteome</keyword>
<protein>
    <submittedName>
        <fullName evidence="1">Uncharacterized protein</fullName>
    </submittedName>
</protein>
<organism evidence="1 2">
    <name type="scientific">Cardiocondyla obscurior</name>
    <dbReference type="NCBI Taxonomy" id="286306"/>
    <lineage>
        <taxon>Eukaryota</taxon>
        <taxon>Metazoa</taxon>
        <taxon>Ecdysozoa</taxon>
        <taxon>Arthropoda</taxon>
        <taxon>Hexapoda</taxon>
        <taxon>Insecta</taxon>
        <taxon>Pterygota</taxon>
        <taxon>Neoptera</taxon>
        <taxon>Endopterygota</taxon>
        <taxon>Hymenoptera</taxon>
        <taxon>Apocrita</taxon>
        <taxon>Aculeata</taxon>
        <taxon>Formicoidea</taxon>
        <taxon>Formicidae</taxon>
        <taxon>Myrmicinae</taxon>
        <taxon>Cardiocondyla</taxon>
    </lineage>
</organism>
<evidence type="ECO:0000313" key="1">
    <source>
        <dbReference type="EMBL" id="KAL0114829.1"/>
    </source>
</evidence>